<proteinExistence type="predicted"/>
<dbReference type="SUPFAM" id="SSF51161">
    <property type="entry name" value="Trimeric LpxA-like enzymes"/>
    <property type="match status" value="1"/>
</dbReference>
<dbReference type="Proteomes" id="UP001212170">
    <property type="component" value="Unassembled WGS sequence"/>
</dbReference>
<dbReference type="PANTHER" id="PTHR23416:SF78">
    <property type="entry name" value="LIPOPOLYSACCHARIDE BIOSYNTHESIS O-ACETYL TRANSFERASE WBBJ-RELATED"/>
    <property type="match status" value="1"/>
</dbReference>
<dbReference type="InterPro" id="IPR011004">
    <property type="entry name" value="Trimer_LpxA-like_sf"/>
</dbReference>
<accession>A0ABT4W8C2</accession>
<sequence>MIAKFFWTIRAILYFPFFGTIKFPSYIGKPIIIKGCKNIFIGKHVRIFPQIRLETHGVNGSITINDDVSVGQNVHITSGSNLIIGKSTTILANVFITNIDHDYQEIGVHILKQKYLINETLVGENCFIGIGACIQAGTILGKQCIVGANSVVKGIYPDYCVIAGVPAKILKRYNFNSKVWERTYPDGTFLEK</sequence>
<dbReference type="PANTHER" id="PTHR23416">
    <property type="entry name" value="SIALIC ACID SYNTHASE-RELATED"/>
    <property type="match status" value="1"/>
</dbReference>
<gene>
    <name evidence="1" type="ORF">NJT12_04145</name>
</gene>
<keyword evidence="1" id="KW-0012">Acyltransferase</keyword>
<evidence type="ECO:0000313" key="2">
    <source>
        <dbReference type="Proteomes" id="UP001212170"/>
    </source>
</evidence>
<reference evidence="1 2" key="1">
    <citation type="journal article" date="2023" name="Chemosphere">
        <title>Whole genome analysis of Flavobacterium aziz-sancarii sp. nov., isolated from Ardley Island (Antarctica), revealed a rich resistome and bioremediation potential.</title>
        <authorList>
            <person name="Otur C."/>
            <person name="Okay S."/>
            <person name="Kurt-Kizildogan A."/>
        </authorList>
    </citation>
    <scope>NUCLEOTIDE SEQUENCE [LARGE SCALE GENOMIC DNA]</scope>
    <source>
        <strain evidence="1 2">AC</strain>
    </source>
</reference>
<dbReference type="RefSeq" id="WP_271334643.1">
    <property type="nucleotide sequence ID" value="NZ_JAMZNK010000004.1"/>
</dbReference>
<comment type="caution">
    <text evidence="1">The sequence shown here is derived from an EMBL/GenBank/DDBJ whole genome shotgun (WGS) entry which is preliminary data.</text>
</comment>
<dbReference type="GO" id="GO:0016746">
    <property type="term" value="F:acyltransferase activity"/>
    <property type="evidence" value="ECO:0007669"/>
    <property type="project" value="UniProtKB-KW"/>
</dbReference>
<dbReference type="Pfam" id="PF00132">
    <property type="entry name" value="Hexapep"/>
    <property type="match status" value="1"/>
</dbReference>
<dbReference type="EMBL" id="JAMZNK010000004">
    <property type="protein sequence ID" value="MDA6068805.1"/>
    <property type="molecule type" value="Genomic_DNA"/>
</dbReference>
<dbReference type="CDD" id="cd04647">
    <property type="entry name" value="LbH_MAT_like"/>
    <property type="match status" value="1"/>
</dbReference>
<name>A0ABT4W8C2_9FLAO</name>
<dbReference type="InterPro" id="IPR051159">
    <property type="entry name" value="Hexapeptide_acetyltransf"/>
</dbReference>
<dbReference type="Gene3D" id="2.160.10.10">
    <property type="entry name" value="Hexapeptide repeat proteins"/>
    <property type="match status" value="1"/>
</dbReference>
<protein>
    <submittedName>
        <fullName evidence="1">Acyltransferase</fullName>
    </submittedName>
</protein>
<organism evidence="1 2">
    <name type="scientific">Flavobacterium azizsancarii</name>
    <dbReference type="NCBI Taxonomy" id="2961580"/>
    <lineage>
        <taxon>Bacteria</taxon>
        <taxon>Pseudomonadati</taxon>
        <taxon>Bacteroidota</taxon>
        <taxon>Flavobacteriia</taxon>
        <taxon>Flavobacteriales</taxon>
        <taxon>Flavobacteriaceae</taxon>
        <taxon>Flavobacterium</taxon>
    </lineage>
</organism>
<evidence type="ECO:0000313" key="1">
    <source>
        <dbReference type="EMBL" id="MDA6068805.1"/>
    </source>
</evidence>
<keyword evidence="2" id="KW-1185">Reference proteome</keyword>
<dbReference type="InterPro" id="IPR001451">
    <property type="entry name" value="Hexapep"/>
</dbReference>
<keyword evidence="1" id="KW-0808">Transferase</keyword>